<evidence type="ECO:0000259" key="2">
    <source>
        <dbReference type="Pfam" id="PF00293"/>
    </source>
</evidence>
<evidence type="ECO:0000313" key="3">
    <source>
        <dbReference type="EMBL" id="GFP89352.1"/>
    </source>
</evidence>
<dbReference type="PANTHER" id="PTHR11839:SF22">
    <property type="entry name" value="NUDIX HYDROLASE 26, CHLOROPLASTIC"/>
    <property type="match status" value="1"/>
</dbReference>
<dbReference type="SUPFAM" id="SSF55811">
    <property type="entry name" value="Nudix"/>
    <property type="match status" value="1"/>
</dbReference>
<feature type="domain" description="Nudix hydrolase" evidence="2">
    <location>
        <begin position="60"/>
        <end position="110"/>
    </location>
</feature>
<name>A0A830BTL2_9LAMI</name>
<gene>
    <name evidence="3" type="ORF">PHJA_001078900</name>
</gene>
<reference evidence="3" key="1">
    <citation type="submission" date="2020-07" db="EMBL/GenBank/DDBJ databases">
        <title>Ethylene signaling mediates host invasion by parasitic plants.</title>
        <authorList>
            <person name="Yoshida S."/>
        </authorList>
    </citation>
    <scope>NUCLEOTIDE SEQUENCE</scope>
    <source>
        <strain evidence="3">Okayama</strain>
    </source>
</reference>
<sequence>MALCRYFLHINSSPLQRINTTTLILPNRPHKLRKFTALSLPAPLSSVSSPSSMDTPPEGYRRNVRICLISPSKKIFVASRLDIPDAWKMPQGGIDESKDPKSVAIRELREVFQAFFDKTLQRYHDQKLLMQQFLVKFVEG</sequence>
<dbReference type="InterPro" id="IPR015797">
    <property type="entry name" value="NUDIX_hydrolase-like_dom_sf"/>
</dbReference>
<dbReference type="Gene3D" id="3.90.79.10">
    <property type="entry name" value="Nucleoside Triphosphate Pyrophosphohydrolase"/>
    <property type="match status" value="1"/>
</dbReference>
<dbReference type="EMBL" id="BMAC01000187">
    <property type="protein sequence ID" value="GFP89352.1"/>
    <property type="molecule type" value="Genomic_DNA"/>
</dbReference>
<dbReference type="AlphaFoldDB" id="A0A830BTL2"/>
<organism evidence="3 4">
    <name type="scientific">Phtheirospermum japonicum</name>
    <dbReference type="NCBI Taxonomy" id="374723"/>
    <lineage>
        <taxon>Eukaryota</taxon>
        <taxon>Viridiplantae</taxon>
        <taxon>Streptophyta</taxon>
        <taxon>Embryophyta</taxon>
        <taxon>Tracheophyta</taxon>
        <taxon>Spermatophyta</taxon>
        <taxon>Magnoliopsida</taxon>
        <taxon>eudicotyledons</taxon>
        <taxon>Gunneridae</taxon>
        <taxon>Pentapetalae</taxon>
        <taxon>asterids</taxon>
        <taxon>lamiids</taxon>
        <taxon>Lamiales</taxon>
        <taxon>Orobanchaceae</taxon>
        <taxon>Orobanchaceae incertae sedis</taxon>
        <taxon>Phtheirospermum</taxon>
    </lineage>
</organism>
<dbReference type="GO" id="GO:0019693">
    <property type="term" value="P:ribose phosphate metabolic process"/>
    <property type="evidence" value="ECO:0007669"/>
    <property type="project" value="TreeGrafter"/>
</dbReference>
<keyword evidence="1 3" id="KW-0378">Hydrolase</keyword>
<comment type="caution">
    <text evidence="3">The sequence shown here is derived from an EMBL/GenBank/DDBJ whole genome shotgun (WGS) entry which is preliminary data.</text>
</comment>
<dbReference type="Pfam" id="PF00293">
    <property type="entry name" value="NUDIX"/>
    <property type="match status" value="1"/>
</dbReference>
<dbReference type="GO" id="GO:0034432">
    <property type="term" value="F:bis(5'-adenosyl)-pentaphosphatase activity"/>
    <property type="evidence" value="ECO:0007669"/>
    <property type="project" value="TreeGrafter"/>
</dbReference>
<evidence type="ECO:0000256" key="1">
    <source>
        <dbReference type="ARBA" id="ARBA00022801"/>
    </source>
</evidence>
<dbReference type="GO" id="GO:0009507">
    <property type="term" value="C:chloroplast"/>
    <property type="evidence" value="ECO:0007669"/>
    <property type="project" value="TreeGrafter"/>
</dbReference>
<keyword evidence="4" id="KW-1185">Reference proteome</keyword>
<proteinExistence type="predicted"/>
<evidence type="ECO:0000313" key="4">
    <source>
        <dbReference type="Proteomes" id="UP000653305"/>
    </source>
</evidence>
<dbReference type="InterPro" id="IPR000086">
    <property type="entry name" value="NUDIX_hydrolase_dom"/>
</dbReference>
<protein>
    <submittedName>
        <fullName evidence="3">Nudix hydrolase 26 chloroplastic</fullName>
    </submittedName>
</protein>
<dbReference type="Proteomes" id="UP000653305">
    <property type="component" value="Unassembled WGS sequence"/>
</dbReference>
<dbReference type="GO" id="GO:0006753">
    <property type="term" value="P:nucleoside phosphate metabolic process"/>
    <property type="evidence" value="ECO:0007669"/>
    <property type="project" value="TreeGrafter"/>
</dbReference>
<dbReference type="PANTHER" id="PTHR11839">
    <property type="entry name" value="UDP/ADP-SUGAR PYROPHOSPHATASE"/>
    <property type="match status" value="1"/>
</dbReference>
<dbReference type="GO" id="GO:0008893">
    <property type="term" value="F:guanosine-3',5'-bis(diphosphate) 3'-diphosphatase activity"/>
    <property type="evidence" value="ECO:0007669"/>
    <property type="project" value="TreeGrafter"/>
</dbReference>
<dbReference type="OrthoDB" id="276276at2759"/>
<accession>A0A830BTL2</accession>